<dbReference type="Proteomes" id="UP001567538">
    <property type="component" value="Unassembled WGS sequence"/>
</dbReference>
<dbReference type="PANTHER" id="PTHR33470:SF22">
    <property type="entry name" value="POLLEN OLE E 1 ALLERGEN AND EXTENSIN FAMILY PROTEIN"/>
    <property type="match status" value="1"/>
</dbReference>
<proteinExistence type="predicted"/>
<feature type="signal peptide" evidence="2">
    <location>
        <begin position="1"/>
        <end position="22"/>
    </location>
</feature>
<comment type="caution">
    <text evidence="3">The sequence shown here is derived from an EMBL/GenBank/DDBJ whole genome shotgun (WGS) entry which is preliminary data.</text>
</comment>
<evidence type="ECO:0000256" key="2">
    <source>
        <dbReference type="SAM" id="SignalP"/>
    </source>
</evidence>
<evidence type="ECO:0000313" key="3">
    <source>
        <dbReference type="EMBL" id="KAL1537864.1"/>
    </source>
</evidence>
<evidence type="ECO:0000256" key="1">
    <source>
        <dbReference type="ARBA" id="ARBA00022729"/>
    </source>
</evidence>
<accession>A0ABD1G3Y3</accession>
<gene>
    <name evidence="3" type="ORF">AAHA92_30338</name>
</gene>
<dbReference type="AlphaFoldDB" id="A0ABD1G3Y3"/>
<reference evidence="3 4" key="1">
    <citation type="submission" date="2024-06" db="EMBL/GenBank/DDBJ databases">
        <title>A chromosome level genome sequence of Diviner's sage (Salvia divinorum).</title>
        <authorList>
            <person name="Ford S.A."/>
            <person name="Ro D.-K."/>
            <person name="Ness R.W."/>
            <person name="Phillips M.A."/>
        </authorList>
    </citation>
    <scope>NUCLEOTIDE SEQUENCE [LARGE SCALE GENOMIC DNA]</scope>
    <source>
        <strain evidence="3">SAF-2024a</strain>
        <tissue evidence="3">Leaf</tissue>
    </source>
</reference>
<sequence length="162" mass="18038">MSLISYQCLVVVLLFVATCGSAAPAARMKVAVEGVVYCKVCIRNPNNSFHHEAIMAPQEGAVVKLQCNNTNKGPWELETKTDGNAHFLFKPERVSSWGAHKCRIFLVSSPRSDCIAPIGNPYFDDTPWKSGFVLIKTNTTSSLQFYTTARTLLYYSYFPDCI</sequence>
<protein>
    <submittedName>
        <fullName evidence="3">Uncharacterized protein</fullName>
    </submittedName>
</protein>
<dbReference type="Pfam" id="PF01190">
    <property type="entry name" value="Pollen_Ole_e_1"/>
    <property type="match status" value="1"/>
</dbReference>
<dbReference type="PANTHER" id="PTHR33470">
    <property type="entry name" value="OS01G0164075 PROTEIN"/>
    <property type="match status" value="1"/>
</dbReference>
<feature type="chain" id="PRO_5044889716" evidence="2">
    <location>
        <begin position="23"/>
        <end position="162"/>
    </location>
</feature>
<dbReference type="EMBL" id="JBEAFC010000011">
    <property type="protein sequence ID" value="KAL1537864.1"/>
    <property type="molecule type" value="Genomic_DNA"/>
</dbReference>
<evidence type="ECO:0000313" key="4">
    <source>
        <dbReference type="Proteomes" id="UP001567538"/>
    </source>
</evidence>
<name>A0ABD1G3Y3_SALDI</name>
<keyword evidence="4" id="KW-1185">Reference proteome</keyword>
<keyword evidence="1 2" id="KW-0732">Signal</keyword>
<organism evidence="3 4">
    <name type="scientific">Salvia divinorum</name>
    <name type="common">Maria pastora</name>
    <name type="synonym">Diviner's sage</name>
    <dbReference type="NCBI Taxonomy" id="28513"/>
    <lineage>
        <taxon>Eukaryota</taxon>
        <taxon>Viridiplantae</taxon>
        <taxon>Streptophyta</taxon>
        <taxon>Embryophyta</taxon>
        <taxon>Tracheophyta</taxon>
        <taxon>Spermatophyta</taxon>
        <taxon>Magnoliopsida</taxon>
        <taxon>eudicotyledons</taxon>
        <taxon>Gunneridae</taxon>
        <taxon>Pentapetalae</taxon>
        <taxon>asterids</taxon>
        <taxon>lamiids</taxon>
        <taxon>Lamiales</taxon>
        <taxon>Lamiaceae</taxon>
        <taxon>Nepetoideae</taxon>
        <taxon>Mentheae</taxon>
        <taxon>Salviinae</taxon>
        <taxon>Salvia</taxon>
        <taxon>Salvia subgen. Calosphace</taxon>
    </lineage>
</organism>